<evidence type="ECO:0000259" key="4">
    <source>
        <dbReference type="Pfam" id="PF05592"/>
    </source>
</evidence>
<dbReference type="AlphaFoldDB" id="A0A9P5LG64"/>
<proteinExistence type="predicted"/>
<dbReference type="OrthoDB" id="10036721at2759"/>
<reference evidence="8" key="1">
    <citation type="submission" date="2020-03" db="EMBL/GenBank/DDBJ databases">
        <title>Draft Genome Sequence of Cylindrodendrum hubeiense.</title>
        <authorList>
            <person name="Buettner E."/>
            <person name="Kellner H."/>
        </authorList>
    </citation>
    <scope>NUCLEOTIDE SEQUENCE</scope>
    <source>
        <strain evidence="8">IHI 201604</strain>
    </source>
</reference>
<dbReference type="Pfam" id="PF25788">
    <property type="entry name" value="Ig_Rha78A_N"/>
    <property type="match status" value="1"/>
</dbReference>
<comment type="catalytic activity">
    <reaction evidence="1">
        <text>Hydrolysis of terminal non-reducing alpha-L-rhamnose residues in alpha-L-rhamnosides.</text>
        <dbReference type="EC" id="3.2.1.40"/>
    </reaction>
</comment>
<keyword evidence="3" id="KW-0378">Hydrolase</keyword>
<dbReference type="Gene3D" id="2.60.40.10">
    <property type="entry name" value="Immunoglobulins"/>
    <property type="match status" value="1"/>
</dbReference>
<evidence type="ECO:0000256" key="3">
    <source>
        <dbReference type="ARBA" id="ARBA00022801"/>
    </source>
</evidence>
<dbReference type="EC" id="3.2.1.40" evidence="2"/>
<feature type="domain" description="Alpha-L-rhamnosidase C-terminal" evidence="7">
    <location>
        <begin position="739"/>
        <end position="812"/>
    </location>
</feature>
<dbReference type="InterPro" id="IPR008902">
    <property type="entry name" value="Rhamnosid_concanavalin"/>
</dbReference>
<dbReference type="Gene3D" id="1.50.10.10">
    <property type="match status" value="1"/>
</dbReference>
<dbReference type="GO" id="GO:0005975">
    <property type="term" value="P:carbohydrate metabolic process"/>
    <property type="evidence" value="ECO:0007669"/>
    <property type="project" value="InterPro"/>
</dbReference>
<feature type="domain" description="Alpha-L-rhamnosidase concanavalin-like" evidence="4">
    <location>
        <begin position="276"/>
        <end position="381"/>
    </location>
</feature>
<comment type="caution">
    <text evidence="8">The sequence shown here is derived from an EMBL/GenBank/DDBJ whole genome shotgun (WGS) entry which is preliminary data.</text>
</comment>
<evidence type="ECO:0000313" key="8">
    <source>
        <dbReference type="EMBL" id="KAF7557626.1"/>
    </source>
</evidence>
<evidence type="ECO:0000259" key="6">
    <source>
        <dbReference type="Pfam" id="PF17389"/>
    </source>
</evidence>
<evidence type="ECO:0000259" key="7">
    <source>
        <dbReference type="Pfam" id="PF17390"/>
    </source>
</evidence>
<evidence type="ECO:0000313" key="9">
    <source>
        <dbReference type="Proteomes" id="UP000722485"/>
    </source>
</evidence>
<dbReference type="Proteomes" id="UP000722485">
    <property type="component" value="Unassembled WGS sequence"/>
</dbReference>
<dbReference type="GO" id="GO:0030596">
    <property type="term" value="F:alpha-L-rhamnosidase activity"/>
    <property type="evidence" value="ECO:0007669"/>
    <property type="project" value="UniProtKB-EC"/>
</dbReference>
<dbReference type="InterPro" id="IPR012341">
    <property type="entry name" value="6hp_glycosidase-like_sf"/>
</dbReference>
<protein>
    <recommendedName>
        <fullName evidence="2">alpha-L-rhamnosidase</fullName>
        <ecNumber evidence="2">3.2.1.40</ecNumber>
    </recommendedName>
</protein>
<organism evidence="8 9">
    <name type="scientific">Cylindrodendrum hubeiense</name>
    <dbReference type="NCBI Taxonomy" id="595255"/>
    <lineage>
        <taxon>Eukaryota</taxon>
        <taxon>Fungi</taxon>
        <taxon>Dikarya</taxon>
        <taxon>Ascomycota</taxon>
        <taxon>Pezizomycotina</taxon>
        <taxon>Sordariomycetes</taxon>
        <taxon>Hypocreomycetidae</taxon>
        <taxon>Hypocreales</taxon>
        <taxon>Nectriaceae</taxon>
        <taxon>Cylindrodendrum</taxon>
    </lineage>
</organism>
<dbReference type="InterPro" id="IPR013737">
    <property type="entry name" value="Bac_rhamnosid_N"/>
</dbReference>
<dbReference type="Gene3D" id="2.60.120.260">
    <property type="entry name" value="Galactose-binding domain-like"/>
    <property type="match status" value="1"/>
</dbReference>
<dbReference type="EMBL" id="JAANBB010000004">
    <property type="protein sequence ID" value="KAF7557626.1"/>
    <property type="molecule type" value="Genomic_DNA"/>
</dbReference>
<dbReference type="Pfam" id="PF17390">
    <property type="entry name" value="Bac_rhamnosid_C"/>
    <property type="match status" value="1"/>
</dbReference>
<sequence length="856" mass="94467">MANLPAVSKPVFEHHRWGTLATGHTRPRISWKFISDSNTLPAWEQTAYEIEIATGKPSPTPARFEFQSRESVLVPWPQGDLRSRERATVRVRSRGILASGTDTDESWTAWSEAATIEAGLFSPGDWSAQWITSTTKLARDEQLRPLRFYKSFTVPTHQEALSKARLYVTSLGVFDVYVNGSKASDEFMAPGWTSYKHRLGYRVLDIEPFLRSGGAPNSICIEVAEGWYAGRLAFNGGKRFCYGGEELAVLAQLELFISDAPPVRVTETIKLAKIIQSPSGKTILDFGQNLVGKLLVKSISLPAGSKVTFKHAEVLENGELGVRPLRVAKCTDIVISSGTPISNWTPKFTFHGFRYVEVEGLPISDSNPPISEDNIVALVLHTDMKRRGYFDCSNPSVNQLHKNVVWSMRGNFLSIPTDCPQRDERLGWTGDLQVFCPSASFLYNANGMIGDWLQDLALEQLAEDRGGIPGLVCPDVLPPNWPRMPQAIWDDITVLTPHDLYKYSGDTALLERQFPSMLAWLDQGVDRGSDGLWNPDRWQLGDWLDPSAPVENPGYGRTDSVMVADSYLVHVTKIFAIICGIVGKKDLSAKYTQDAESLKVRFQAKYITPAGNLMSSSQTGLALAIQFDLYQNKDQLRVASSALAKLVRSAKFHIATGFAGTPIITHALTATGNAQLAYRMLLETKCPSWLYPVTMGATTTWERWDSMLPNGTIHPGTMTSFNHYALGAVADWLHQTVGGIGPLEPGWKMIRVKPVPGGNITSARVSFDGPYGWVRCEWVLDGDGKFKMQLEVPPNTKALVVLPSDTESNTGDDEREGTIVGSGLHTFDSTFNAGQWPPNPIVGAYQKIPPQTTIAE</sequence>
<dbReference type="InterPro" id="IPR035396">
    <property type="entry name" value="Bac_rhamnosid6H"/>
</dbReference>
<feature type="domain" description="Alpha-L-rhamnosidase six-hairpin glycosidase" evidence="6">
    <location>
        <begin position="386"/>
        <end position="737"/>
    </location>
</feature>
<feature type="domain" description="Bacterial alpha-L-rhamnosidase N-terminal" evidence="5">
    <location>
        <begin position="161"/>
        <end position="261"/>
    </location>
</feature>
<accession>A0A9P5LG64</accession>
<dbReference type="PANTHER" id="PTHR33307:SF6">
    <property type="entry name" value="ALPHA-RHAMNOSIDASE (EUROFUNG)-RELATED"/>
    <property type="match status" value="1"/>
</dbReference>
<dbReference type="SUPFAM" id="SSF48208">
    <property type="entry name" value="Six-hairpin glycosidases"/>
    <property type="match status" value="1"/>
</dbReference>
<evidence type="ECO:0000259" key="5">
    <source>
        <dbReference type="Pfam" id="PF08531"/>
    </source>
</evidence>
<keyword evidence="9" id="KW-1185">Reference proteome</keyword>
<dbReference type="InterPro" id="IPR013783">
    <property type="entry name" value="Ig-like_fold"/>
</dbReference>
<evidence type="ECO:0000256" key="1">
    <source>
        <dbReference type="ARBA" id="ARBA00001445"/>
    </source>
</evidence>
<dbReference type="Pfam" id="PF05592">
    <property type="entry name" value="Bac_rhamnosid"/>
    <property type="match status" value="1"/>
</dbReference>
<dbReference type="Gene3D" id="2.60.420.10">
    <property type="entry name" value="Maltose phosphorylase, domain 3"/>
    <property type="match status" value="1"/>
</dbReference>
<evidence type="ECO:0000256" key="2">
    <source>
        <dbReference type="ARBA" id="ARBA00012652"/>
    </source>
</evidence>
<dbReference type="InterPro" id="IPR035398">
    <property type="entry name" value="Bac_rhamnosid_C"/>
</dbReference>
<dbReference type="Pfam" id="PF08531">
    <property type="entry name" value="Bac_rhamnosid_N"/>
    <property type="match status" value="1"/>
</dbReference>
<dbReference type="InterPro" id="IPR008928">
    <property type="entry name" value="6-hairpin_glycosidase_sf"/>
</dbReference>
<gene>
    <name evidence="8" type="ORF">G7Z17_g589</name>
</gene>
<dbReference type="Pfam" id="PF17389">
    <property type="entry name" value="Bac_rhamnosid6H"/>
    <property type="match status" value="1"/>
</dbReference>
<dbReference type="InterPro" id="IPR016007">
    <property type="entry name" value="Alpha_rhamnosid"/>
</dbReference>
<name>A0A9P5LG64_9HYPO</name>
<dbReference type="PANTHER" id="PTHR33307">
    <property type="entry name" value="ALPHA-RHAMNOSIDASE (EUROFUNG)"/>
    <property type="match status" value="1"/>
</dbReference>